<dbReference type="AlphaFoldDB" id="L0DER1"/>
<feature type="transmembrane region" description="Helical" evidence="1">
    <location>
        <begin position="78"/>
        <end position="96"/>
    </location>
</feature>
<accession>L0DER1</accession>
<dbReference type="STRING" id="886293.Sinac_3490"/>
<keyword evidence="1" id="KW-0812">Transmembrane</keyword>
<name>L0DER1_SINAD</name>
<dbReference type="KEGG" id="saci:Sinac_3490"/>
<evidence type="ECO:0000313" key="2">
    <source>
        <dbReference type="EMBL" id="AGA27747.1"/>
    </source>
</evidence>
<organism evidence="2 3">
    <name type="scientific">Singulisphaera acidiphila (strain ATCC BAA-1392 / DSM 18658 / VKM B-2454 / MOB10)</name>
    <dbReference type="NCBI Taxonomy" id="886293"/>
    <lineage>
        <taxon>Bacteria</taxon>
        <taxon>Pseudomonadati</taxon>
        <taxon>Planctomycetota</taxon>
        <taxon>Planctomycetia</taxon>
        <taxon>Isosphaerales</taxon>
        <taxon>Isosphaeraceae</taxon>
        <taxon>Singulisphaera</taxon>
    </lineage>
</organism>
<keyword evidence="1" id="KW-1133">Transmembrane helix</keyword>
<evidence type="ECO:0000256" key="1">
    <source>
        <dbReference type="SAM" id="Phobius"/>
    </source>
</evidence>
<reference evidence="2 3" key="1">
    <citation type="submission" date="2012-02" db="EMBL/GenBank/DDBJ databases">
        <title>Complete sequence of chromosome of Singulisphaera acidiphila DSM 18658.</title>
        <authorList>
            <consortium name="US DOE Joint Genome Institute (JGI-PGF)"/>
            <person name="Lucas S."/>
            <person name="Copeland A."/>
            <person name="Lapidus A."/>
            <person name="Glavina del Rio T."/>
            <person name="Dalin E."/>
            <person name="Tice H."/>
            <person name="Bruce D."/>
            <person name="Goodwin L."/>
            <person name="Pitluck S."/>
            <person name="Peters L."/>
            <person name="Ovchinnikova G."/>
            <person name="Chertkov O."/>
            <person name="Kyrpides N."/>
            <person name="Mavromatis K."/>
            <person name="Ivanova N."/>
            <person name="Brettin T."/>
            <person name="Detter J.C."/>
            <person name="Han C."/>
            <person name="Larimer F."/>
            <person name="Land M."/>
            <person name="Hauser L."/>
            <person name="Markowitz V."/>
            <person name="Cheng J.-F."/>
            <person name="Hugenholtz P."/>
            <person name="Woyke T."/>
            <person name="Wu D."/>
            <person name="Tindall B."/>
            <person name="Pomrenke H."/>
            <person name="Brambilla E."/>
            <person name="Klenk H.-P."/>
            <person name="Eisen J.A."/>
        </authorList>
    </citation>
    <scope>NUCLEOTIDE SEQUENCE [LARGE SCALE GENOMIC DNA]</scope>
    <source>
        <strain evidence="3">ATCC BAA-1392 / DSM 18658 / VKM B-2454 / MOB10</strain>
    </source>
</reference>
<dbReference type="eggNOG" id="ENOG5032VF5">
    <property type="taxonomic scope" value="Bacteria"/>
</dbReference>
<gene>
    <name evidence="2" type="ordered locus">Sinac_3490</name>
</gene>
<feature type="transmembrane region" description="Helical" evidence="1">
    <location>
        <begin position="38"/>
        <end position="57"/>
    </location>
</feature>
<dbReference type="OrthoDB" id="277430at2"/>
<dbReference type="EMBL" id="CP003364">
    <property type="protein sequence ID" value="AGA27747.1"/>
    <property type="molecule type" value="Genomic_DNA"/>
</dbReference>
<proteinExistence type="predicted"/>
<dbReference type="HOGENOM" id="CLU_1233934_0_0_0"/>
<dbReference type="Proteomes" id="UP000010798">
    <property type="component" value="Chromosome"/>
</dbReference>
<evidence type="ECO:0000313" key="3">
    <source>
        <dbReference type="Proteomes" id="UP000010798"/>
    </source>
</evidence>
<dbReference type="RefSeq" id="WP_015246891.1">
    <property type="nucleotide sequence ID" value="NC_019892.1"/>
</dbReference>
<protein>
    <submittedName>
        <fullName evidence="2">Uncharacterized protein</fullName>
    </submittedName>
</protein>
<keyword evidence="1" id="KW-0472">Membrane</keyword>
<keyword evidence="3" id="KW-1185">Reference proteome</keyword>
<sequence length="230" mass="25848">MRPIVRSLFLTSSLIALRPSFAVAGMPSLLLSDITRMRVQTISFFLLGFLISAWGIQRVWNSLRKDFPRLPRLAYRKAVGVVALWGLLFLLVLTMISGARELMTPGAWQKEGYTYKLQNETKRSISEQESARRQSLDRLRGALWTYAQGHKGRFPADASGPDIPERFWQAPDPSGMRYIYHGGQVADQGATPLAIEPDLFGNGRLLLLTSGEIREMNAQEIQGNTEVRNP</sequence>